<dbReference type="PROSITE" id="PS51819">
    <property type="entry name" value="VOC"/>
    <property type="match status" value="1"/>
</dbReference>
<gene>
    <name evidence="2" type="ORF">J1C48_10230</name>
</gene>
<organism evidence="2 3">
    <name type="scientific">Jiella flava</name>
    <dbReference type="NCBI Taxonomy" id="2816857"/>
    <lineage>
        <taxon>Bacteria</taxon>
        <taxon>Pseudomonadati</taxon>
        <taxon>Pseudomonadota</taxon>
        <taxon>Alphaproteobacteria</taxon>
        <taxon>Hyphomicrobiales</taxon>
        <taxon>Aurantimonadaceae</taxon>
        <taxon>Jiella</taxon>
    </lineage>
</organism>
<dbReference type="InterPro" id="IPR029068">
    <property type="entry name" value="Glyas_Bleomycin-R_OHBP_Dase"/>
</dbReference>
<keyword evidence="3" id="KW-1185">Reference proteome</keyword>
<sequence length="130" mass="13762">MTTLETAMNGAPYTLLYTDDVTANAACLERFFGCAPVERSTTFALFVFGGGRLGLWRIDAVEPHVSERPGASEFALAIAAGRAGVDAAHERAASVGLTILQDPTAMDFGYTFTAALSDGNRIRIFVPAEA</sequence>
<proteinExistence type="predicted"/>
<feature type="domain" description="VOC" evidence="1">
    <location>
        <begin position="10"/>
        <end position="127"/>
    </location>
</feature>
<dbReference type="EMBL" id="JAFMPP010000007">
    <property type="protein sequence ID" value="MBO0662954.1"/>
    <property type="molecule type" value="Genomic_DNA"/>
</dbReference>
<dbReference type="SUPFAM" id="SSF54593">
    <property type="entry name" value="Glyoxalase/Bleomycin resistance protein/Dihydroxybiphenyl dioxygenase"/>
    <property type="match status" value="1"/>
</dbReference>
<dbReference type="Proteomes" id="UP000664122">
    <property type="component" value="Unassembled WGS sequence"/>
</dbReference>
<dbReference type="Gene3D" id="3.30.720.110">
    <property type="match status" value="1"/>
</dbReference>
<dbReference type="Gene3D" id="3.30.720.120">
    <property type="match status" value="1"/>
</dbReference>
<evidence type="ECO:0000259" key="1">
    <source>
        <dbReference type="PROSITE" id="PS51819"/>
    </source>
</evidence>
<dbReference type="InterPro" id="IPR037523">
    <property type="entry name" value="VOC_core"/>
</dbReference>
<evidence type="ECO:0000313" key="2">
    <source>
        <dbReference type="EMBL" id="MBO0662954.1"/>
    </source>
</evidence>
<evidence type="ECO:0000313" key="3">
    <source>
        <dbReference type="Proteomes" id="UP000664122"/>
    </source>
</evidence>
<protein>
    <submittedName>
        <fullName evidence="2">Drug:proton antiporter</fullName>
    </submittedName>
</protein>
<dbReference type="AlphaFoldDB" id="A0A939G0S8"/>
<comment type="caution">
    <text evidence="2">The sequence shown here is derived from an EMBL/GenBank/DDBJ whole genome shotgun (WGS) entry which is preliminary data.</text>
</comment>
<accession>A0A939G0S8</accession>
<name>A0A939G0S8_9HYPH</name>
<dbReference type="RefSeq" id="WP_207257739.1">
    <property type="nucleotide sequence ID" value="NZ_JAFMPP010000007.1"/>
</dbReference>
<reference evidence="2" key="1">
    <citation type="submission" date="2021-03" db="EMBL/GenBank/DDBJ databases">
        <title>Whole genome sequence of Jiella sp. CQZ9-1.</title>
        <authorList>
            <person name="Tuo L."/>
        </authorList>
    </citation>
    <scope>NUCLEOTIDE SEQUENCE</scope>
    <source>
        <strain evidence="2">CQZ9-1</strain>
    </source>
</reference>